<dbReference type="Gene3D" id="1.10.10.10">
    <property type="entry name" value="Winged helix-like DNA-binding domain superfamily/Winged helix DNA-binding domain"/>
    <property type="match status" value="1"/>
</dbReference>
<reference evidence="4 5" key="1">
    <citation type="submission" date="2022-03" db="EMBL/GenBank/DDBJ databases">
        <title>Draft genome sequence of Furfurilactobacillus curtus JCM 31185.</title>
        <authorList>
            <person name="Suzuki S."/>
            <person name="Endo A."/>
            <person name="Kajikawa A."/>
        </authorList>
    </citation>
    <scope>NUCLEOTIDE SEQUENCE [LARGE SCALE GENOMIC DNA]</scope>
    <source>
        <strain evidence="4 5">JCM 31185</strain>
    </source>
</reference>
<comment type="similarity">
    <text evidence="1 3">Belongs to the UPF0122 family.</text>
</comment>
<dbReference type="NCBIfam" id="NF001068">
    <property type="entry name" value="PRK00118.1-4"/>
    <property type="match status" value="1"/>
</dbReference>
<dbReference type="Pfam" id="PF04297">
    <property type="entry name" value="UPF0122"/>
    <property type="match status" value="1"/>
</dbReference>
<keyword evidence="5" id="KW-1185">Reference proteome</keyword>
<dbReference type="InterPro" id="IPR054831">
    <property type="entry name" value="UPF0122_fam_protein"/>
</dbReference>
<evidence type="ECO:0000256" key="3">
    <source>
        <dbReference type="HAMAP-Rule" id="MF_00245"/>
    </source>
</evidence>
<dbReference type="PANTHER" id="PTHR40083:SF1">
    <property type="entry name" value="UPF0122 PROTEIN YLXM"/>
    <property type="match status" value="1"/>
</dbReference>
<organism evidence="4 5">
    <name type="scientific">Furfurilactobacillus curtus</name>
    <dbReference type="NCBI Taxonomy" id="1746200"/>
    <lineage>
        <taxon>Bacteria</taxon>
        <taxon>Bacillati</taxon>
        <taxon>Bacillota</taxon>
        <taxon>Bacilli</taxon>
        <taxon>Lactobacillales</taxon>
        <taxon>Lactobacillaceae</taxon>
        <taxon>Furfurilactobacillus</taxon>
    </lineage>
</organism>
<comment type="caution">
    <text evidence="4">The sequence shown here is derived from an EMBL/GenBank/DDBJ whole genome shotgun (WGS) entry which is preliminary data.</text>
</comment>
<sequence length="113" mass="13369">MEIEKNDRINSLFGFYESLLTAKQKAYVEQYYGEDYSLGEIAENFDVSRQAVYDNIKRTEVILENYERKLQLYADFLRRNQAADAVANYVVRHYPDDRQLRQLIAQLETSESV</sequence>
<dbReference type="NCBIfam" id="NF001070">
    <property type="entry name" value="PRK00118.1-6"/>
    <property type="match status" value="1"/>
</dbReference>
<gene>
    <name evidence="4" type="ORF">JCM31185_02670</name>
</gene>
<dbReference type="HAMAP" id="MF_00245">
    <property type="entry name" value="UPF0122"/>
    <property type="match status" value="1"/>
</dbReference>
<dbReference type="SUPFAM" id="SSF88659">
    <property type="entry name" value="Sigma3 and sigma4 domains of RNA polymerase sigma factors"/>
    <property type="match status" value="1"/>
</dbReference>
<dbReference type="InterPro" id="IPR013324">
    <property type="entry name" value="RNA_pol_sigma_r3/r4-like"/>
</dbReference>
<name>A0ABQ5JLA1_9LACO</name>
<dbReference type="PANTHER" id="PTHR40083">
    <property type="entry name" value="UPF0122 PROTEIN CBO2450/CLC_2298"/>
    <property type="match status" value="1"/>
</dbReference>
<comment type="function">
    <text evidence="2 3">Might take part in the signal recognition particle (SRP) pathway. This is inferred from the conservation of its genetic proximity to ftsY/ffh. May be a regulatory protein.</text>
</comment>
<evidence type="ECO:0000256" key="1">
    <source>
        <dbReference type="ARBA" id="ARBA00008720"/>
    </source>
</evidence>
<evidence type="ECO:0000313" key="4">
    <source>
        <dbReference type="EMBL" id="GKT04978.1"/>
    </source>
</evidence>
<protein>
    <recommendedName>
        <fullName evidence="3">UPF0122 protein JCM31185_02670</fullName>
    </recommendedName>
</protein>
<dbReference type="InterPro" id="IPR036388">
    <property type="entry name" value="WH-like_DNA-bd_sf"/>
</dbReference>
<accession>A0ABQ5JLA1</accession>
<dbReference type="NCBIfam" id="NF045758">
    <property type="entry name" value="YlxM"/>
    <property type="match status" value="1"/>
</dbReference>
<dbReference type="InterPro" id="IPR007394">
    <property type="entry name" value="UPF0122"/>
</dbReference>
<dbReference type="EMBL" id="BQXO01000001">
    <property type="protein sequence ID" value="GKT04978.1"/>
    <property type="molecule type" value="Genomic_DNA"/>
</dbReference>
<proteinExistence type="inferred from homology"/>
<evidence type="ECO:0000256" key="2">
    <source>
        <dbReference type="ARBA" id="ARBA00024764"/>
    </source>
</evidence>
<dbReference type="RefSeq" id="WP_407882244.1">
    <property type="nucleotide sequence ID" value="NZ_BQXO01000001.1"/>
</dbReference>
<evidence type="ECO:0000313" key="5">
    <source>
        <dbReference type="Proteomes" id="UP001628078"/>
    </source>
</evidence>
<dbReference type="Proteomes" id="UP001628078">
    <property type="component" value="Unassembled WGS sequence"/>
</dbReference>